<name>A0A5S3YWN3_9GAMM</name>
<evidence type="ECO:0000256" key="2">
    <source>
        <dbReference type="ARBA" id="ARBA00012438"/>
    </source>
</evidence>
<dbReference type="EC" id="2.7.13.3" evidence="2"/>
<proteinExistence type="predicted"/>
<dbReference type="GO" id="GO:0000155">
    <property type="term" value="F:phosphorelay sensor kinase activity"/>
    <property type="evidence" value="ECO:0007669"/>
    <property type="project" value="InterPro"/>
</dbReference>
<comment type="catalytic activity">
    <reaction evidence="1">
        <text>ATP + protein L-histidine = ADP + protein N-phospho-L-histidine.</text>
        <dbReference type="EC" id="2.7.13.3"/>
    </reaction>
</comment>
<gene>
    <name evidence="3" type="ORF">CWB73_04160</name>
</gene>
<reference evidence="3 4" key="1">
    <citation type="submission" date="2017-12" db="EMBL/GenBank/DDBJ databases">
        <authorList>
            <person name="Paulsen S."/>
            <person name="Gram L.K."/>
        </authorList>
    </citation>
    <scope>NUCLEOTIDE SEQUENCE [LARGE SCALE GENOMIC DNA]</scope>
    <source>
        <strain evidence="3 4">S1189</strain>
    </source>
</reference>
<dbReference type="Gene3D" id="1.10.287.130">
    <property type="match status" value="1"/>
</dbReference>
<evidence type="ECO:0000313" key="4">
    <source>
        <dbReference type="Proteomes" id="UP000307362"/>
    </source>
</evidence>
<dbReference type="CDD" id="cd00082">
    <property type="entry name" value="HisKA"/>
    <property type="match status" value="1"/>
</dbReference>
<comment type="caution">
    <text evidence="3">The sequence shown here is derived from an EMBL/GenBank/DDBJ whole genome shotgun (WGS) entry which is preliminary data.</text>
</comment>
<reference evidence="4" key="2">
    <citation type="submission" date="2019-06" db="EMBL/GenBank/DDBJ databases">
        <title>Co-occurence of chitin degradation, pigmentation and bioactivity in marine Pseudoalteromonas.</title>
        <authorList>
            <person name="Sonnenschein E.C."/>
            <person name="Bech P.K."/>
        </authorList>
    </citation>
    <scope>NUCLEOTIDE SEQUENCE [LARGE SCALE GENOMIC DNA]</scope>
    <source>
        <strain evidence="4">S1189</strain>
    </source>
</reference>
<dbReference type="InterPro" id="IPR003661">
    <property type="entry name" value="HisK_dim/P_dom"/>
</dbReference>
<dbReference type="RefSeq" id="WP_138566588.1">
    <property type="nucleotide sequence ID" value="NZ_PNCM01000010.1"/>
</dbReference>
<sequence>MQDKVTVQNIVYKEQNEFMPITTELNFVYQQVNTHIAEINQANTAPTKTQSELDKLNLDLELKVETRIHELNYKTEEALKALSDLQTIKKKLLEQEKHASLGRLVAGIAHEINTPVGVAITAASFVEDEVIHLEEKLQSCQLTKHQLVKVISDFKEGCFILKSNLHRTAELVASFKQVSVDQSSELQRLIELILI</sequence>
<evidence type="ECO:0000256" key="1">
    <source>
        <dbReference type="ARBA" id="ARBA00000085"/>
    </source>
</evidence>
<accession>A0A5S3YWN3</accession>
<dbReference type="EMBL" id="PNCM01000010">
    <property type="protein sequence ID" value="TMP82503.1"/>
    <property type="molecule type" value="Genomic_DNA"/>
</dbReference>
<organism evidence="3 4">
    <name type="scientific">Pseudoalteromonas phenolica</name>
    <dbReference type="NCBI Taxonomy" id="161398"/>
    <lineage>
        <taxon>Bacteria</taxon>
        <taxon>Pseudomonadati</taxon>
        <taxon>Pseudomonadota</taxon>
        <taxon>Gammaproteobacteria</taxon>
        <taxon>Alteromonadales</taxon>
        <taxon>Pseudoalteromonadaceae</taxon>
        <taxon>Pseudoalteromonas</taxon>
    </lineage>
</organism>
<dbReference type="InterPro" id="IPR036097">
    <property type="entry name" value="HisK_dim/P_sf"/>
</dbReference>
<dbReference type="OrthoDB" id="9772100at2"/>
<dbReference type="AlphaFoldDB" id="A0A5S3YWN3"/>
<protein>
    <recommendedName>
        <fullName evidence="2">histidine kinase</fullName>
        <ecNumber evidence="2">2.7.13.3</ecNumber>
    </recommendedName>
</protein>
<dbReference type="SUPFAM" id="SSF47384">
    <property type="entry name" value="Homodimeric domain of signal transducing histidine kinase"/>
    <property type="match status" value="1"/>
</dbReference>
<dbReference type="Proteomes" id="UP000307362">
    <property type="component" value="Unassembled WGS sequence"/>
</dbReference>
<evidence type="ECO:0000313" key="3">
    <source>
        <dbReference type="EMBL" id="TMP82503.1"/>
    </source>
</evidence>